<comment type="caution">
    <text evidence="5">The sequence shown here is derived from an EMBL/GenBank/DDBJ whole genome shotgun (WGS) entry which is preliminary data.</text>
</comment>
<dbReference type="AlphaFoldDB" id="A0A2V3PK21"/>
<evidence type="ECO:0000313" key="6">
    <source>
        <dbReference type="Proteomes" id="UP000247973"/>
    </source>
</evidence>
<dbReference type="GO" id="GO:0005975">
    <property type="term" value="P:carbohydrate metabolic process"/>
    <property type="evidence" value="ECO:0007669"/>
    <property type="project" value="InterPro"/>
</dbReference>
<name>A0A2V3PK21_9BACT</name>
<keyword evidence="4" id="KW-0812">Transmembrane</keyword>
<dbReference type="PANTHER" id="PTHR22925:SF3">
    <property type="entry name" value="GLYCOSYL HYDROLASE FAMILY PROTEIN 43"/>
    <property type="match status" value="1"/>
</dbReference>
<dbReference type="InterPro" id="IPR011050">
    <property type="entry name" value="Pectin_lyase_fold/virulence"/>
</dbReference>
<evidence type="ECO:0000256" key="2">
    <source>
        <dbReference type="ARBA" id="ARBA00022801"/>
    </source>
</evidence>
<sequence>MIKLRSILLYILFSLHIPFIFSTTYYIDSQSGNDSNSGKSLALAWKSLGKVNSSKFIPGDTILFKRNSIFSGQLELKIEGTNQHLIIVGAYGEGNKPQINGAGEKQYTLLIENSAYCIVRDLEITNTGSERKNRRVGVLILAENSGDRHQITVQNLTVKNVNGSLIKKDGSGGGIYWENKGDRIKTRFIDLKILDCHVKDCGRNGIYSGGYSGRDNWYPSLGVLIKGNLLEGVSGDGIVPIGCDGAVIEYNVMKDCPDILSPDEAAAGIWPWSCDNTIIQYNEVSGHNAKWDGQGFDSDYNCRNTIIQYNYSHDNAGGFLLVCNDGDSLGKNWNIGTDNTIIRYNVSINDGLRAYPTKQAGWFSPVIHITGPVTNTQFYGNLIVVRKKESAEIDRSILKMDDWGKKWADNTRFYNNIFYAEDDAQSVFKFGGDTQTLFRGNTYTGNIENLPNDTQRLSIKVEDIQKVLRTTNINQMIFELKSLNKSSDIKKHKAFEPGKIWTDTDGVHINAHGGGILYHNSKYYWFGENKGEKSNNALVGVMCYSSDDLYNWTNEGVALSVIENDENSPITKGCIIERPKVVYNEKTKQFVMFFHLELKGKGYEKAHVGIATSDKPTGPFKFIKSYRPNAGYYPVNMSDKQKNKKVSPDHFPKWWTDEWTAAVKDGLFVRRDFQGGQMSRDMTVYEDDDGKAYHIYSSEENLTLQIAELSDDYLSHTGKYTRVEPAGHNEAPAIFKKNGRYFMITSGCTGWAPNAARLLVADNIWGPWKLYPNPCVGKDSELTFHSQSTYILPVEGKKDAFIFMADRWTPKNPIDGRYVWLPIQFENNMPVLKWLDNWTLDIFDK</sequence>
<dbReference type="CDD" id="cd18825">
    <property type="entry name" value="GH43_CtGH43-like"/>
    <property type="match status" value="1"/>
</dbReference>
<dbReference type="InterPro" id="IPR012334">
    <property type="entry name" value="Pectin_lyas_fold"/>
</dbReference>
<evidence type="ECO:0000256" key="1">
    <source>
        <dbReference type="ARBA" id="ARBA00009865"/>
    </source>
</evidence>
<keyword evidence="2 5" id="KW-0378">Hydrolase</keyword>
<keyword evidence="4" id="KW-1133">Transmembrane helix</keyword>
<proteinExistence type="inferred from homology"/>
<dbReference type="Gene3D" id="2.115.10.20">
    <property type="entry name" value="Glycosyl hydrolase domain, family 43"/>
    <property type="match status" value="1"/>
</dbReference>
<reference evidence="5 6" key="1">
    <citation type="submission" date="2018-03" db="EMBL/GenBank/DDBJ databases">
        <title>Genomic Encyclopedia of Archaeal and Bacterial Type Strains, Phase II (KMG-II): from individual species to whole genera.</title>
        <authorList>
            <person name="Goeker M."/>
        </authorList>
    </citation>
    <scope>NUCLEOTIDE SEQUENCE [LARGE SCALE GENOMIC DNA]</scope>
    <source>
        <strain evidence="5 6">DSM 100214</strain>
    </source>
</reference>
<keyword evidence="4" id="KW-0472">Membrane</keyword>
<dbReference type="Gene3D" id="2.160.20.10">
    <property type="entry name" value="Single-stranded right-handed beta-helix, Pectin lyase-like"/>
    <property type="match status" value="1"/>
</dbReference>
<accession>A0A2V3PK21</accession>
<dbReference type="SMART" id="SM00710">
    <property type="entry name" value="PbH1"/>
    <property type="match status" value="7"/>
</dbReference>
<dbReference type="Proteomes" id="UP000247973">
    <property type="component" value="Unassembled WGS sequence"/>
</dbReference>
<dbReference type="PANTHER" id="PTHR22925">
    <property type="entry name" value="GLYCOSYL HYDROLASE 43 FAMILY MEMBER"/>
    <property type="match status" value="1"/>
</dbReference>
<gene>
    <name evidence="5" type="ORF">CLV62_13027</name>
</gene>
<dbReference type="InterPro" id="IPR006710">
    <property type="entry name" value="Glyco_hydro_43"/>
</dbReference>
<evidence type="ECO:0000256" key="3">
    <source>
        <dbReference type="ARBA" id="ARBA00023295"/>
    </source>
</evidence>
<keyword evidence="3" id="KW-0326">Glycosidase</keyword>
<dbReference type="SUPFAM" id="SSF75005">
    <property type="entry name" value="Arabinanase/levansucrase/invertase"/>
    <property type="match status" value="1"/>
</dbReference>
<feature type="transmembrane region" description="Helical" evidence="4">
    <location>
        <begin position="7"/>
        <end position="27"/>
    </location>
</feature>
<evidence type="ECO:0000313" key="5">
    <source>
        <dbReference type="EMBL" id="PXV60179.1"/>
    </source>
</evidence>
<dbReference type="InterPro" id="IPR023296">
    <property type="entry name" value="Glyco_hydro_beta-prop_sf"/>
</dbReference>
<dbReference type="Pfam" id="PF04616">
    <property type="entry name" value="Glyco_hydro_43"/>
    <property type="match status" value="1"/>
</dbReference>
<dbReference type="InterPro" id="IPR006626">
    <property type="entry name" value="PbH1"/>
</dbReference>
<dbReference type="EMBL" id="QICL01000030">
    <property type="protein sequence ID" value="PXV60179.1"/>
    <property type="molecule type" value="Genomic_DNA"/>
</dbReference>
<organism evidence="5 6">
    <name type="scientific">Dysgonomonas alginatilytica</name>
    <dbReference type="NCBI Taxonomy" id="1605892"/>
    <lineage>
        <taxon>Bacteria</taxon>
        <taxon>Pseudomonadati</taxon>
        <taxon>Bacteroidota</taxon>
        <taxon>Bacteroidia</taxon>
        <taxon>Bacteroidales</taxon>
        <taxon>Dysgonomonadaceae</taxon>
        <taxon>Dysgonomonas</taxon>
    </lineage>
</organism>
<protein>
    <submittedName>
        <fullName evidence="5">Glycosyl hydrolase family 43</fullName>
    </submittedName>
</protein>
<comment type="similarity">
    <text evidence="1">Belongs to the glycosyl hydrolase 43 family.</text>
</comment>
<keyword evidence="6" id="KW-1185">Reference proteome</keyword>
<evidence type="ECO:0000256" key="4">
    <source>
        <dbReference type="SAM" id="Phobius"/>
    </source>
</evidence>
<dbReference type="GO" id="GO:0004553">
    <property type="term" value="F:hydrolase activity, hydrolyzing O-glycosyl compounds"/>
    <property type="evidence" value="ECO:0007669"/>
    <property type="project" value="InterPro"/>
</dbReference>
<dbReference type="SUPFAM" id="SSF51126">
    <property type="entry name" value="Pectin lyase-like"/>
    <property type="match status" value="1"/>
</dbReference>